<gene>
    <name evidence="1" type="ORF">Tco_0875798</name>
</gene>
<protein>
    <submittedName>
        <fullName evidence="1">Uncharacterized protein</fullName>
    </submittedName>
</protein>
<evidence type="ECO:0000313" key="1">
    <source>
        <dbReference type="EMBL" id="GJT17092.1"/>
    </source>
</evidence>
<keyword evidence="2" id="KW-1185">Reference proteome</keyword>
<comment type="caution">
    <text evidence="1">The sequence shown here is derived from an EMBL/GenBank/DDBJ whole genome shotgun (WGS) entry which is preliminary data.</text>
</comment>
<organism evidence="1 2">
    <name type="scientific">Tanacetum coccineum</name>
    <dbReference type="NCBI Taxonomy" id="301880"/>
    <lineage>
        <taxon>Eukaryota</taxon>
        <taxon>Viridiplantae</taxon>
        <taxon>Streptophyta</taxon>
        <taxon>Embryophyta</taxon>
        <taxon>Tracheophyta</taxon>
        <taxon>Spermatophyta</taxon>
        <taxon>Magnoliopsida</taxon>
        <taxon>eudicotyledons</taxon>
        <taxon>Gunneridae</taxon>
        <taxon>Pentapetalae</taxon>
        <taxon>asterids</taxon>
        <taxon>campanulids</taxon>
        <taxon>Asterales</taxon>
        <taxon>Asteraceae</taxon>
        <taxon>Asteroideae</taxon>
        <taxon>Anthemideae</taxon>
        <taxon>Anthemidinae</taxon>
        <taxon>Tanacetum</taxon>
    </lineage>
</organism>
<evidence type="ECO:0000313" key="2">
    <source>
        <dbReference type="Proteomes" id="UP001151760"/>
    </source>
</evidence>
<name>A0ABQ5BT87_9ASTR</name>
<proteinExistence type="predicted"/>
<reference evidence="1" key="1">
    <citation type="journal article" date="2022" name="Int. J. Mol. Sci.">
        <title>Draft Genome of Tanacetum Coccineum: Genomic Comparison of Closely Related Tanacetum-Family Plants.</title>
        <authorList>
            <person name="Yamashiro T."/>
            <person name="Shiraishi A."/>
            <person name="Nakayama K."/>
            <person name="Satake H."/>
        </authorList>
    </citation>
    <scope>NUCLEOTIDE SEQUENCE</scope>
</reference>
<accession>A0ABQ5BT87</accession>
<reference evidence="1" key="2">
    <citation type="submission" date="2022-01" db="EMBL/GenBank/DDBJ databases">
        <authorList>
            <person name="Yamashiro T."/>
            <person name="Shiraishi A."/>
            <person name="Satake H."/>
            <person name="Nakayama K."/>
        </authorList>
    </citation>
    <scope>NUCLEOTIDE SEQUENCE</scope>
</reference>
<dbReference type="Proteomes" id="UP001151760">
    <property type="component" value="Unassembled WGS sequence"/>
</dbReference>
<sequence>MLWDYLALVIANWKGEVVMMGNFNEVRKKEKDLDQNFNVQEELAELDAVIDKGEGNEDVVNKRTNVVNSLKELEKLQALKV</sequence>
<dbReference type="EMBL" id="BQNB010013528">
    <property type="protein sequence ID" value="GJT17092.1"/>
    <property type="molecule type" value="Genomic_DNA"/>
</dbReference>